<dbReference type="InterPro" id="IPR008271">
    <property type="entry name" value="Ser/Thr_kinase_AS"/>
</dbReference>
<feature type="compositionally biased region" description="Polar residues" evidence="8">
    <location>
        <begin position="1423"/>
        <end position="1463"/>
    </location>
</feature>
<evidence type="ECO:0000313" key="11">
    <source>
        <dbReference type="Proteomes" id="UP000030752"/>
    </source>
</evidence>
<feature type="compositionally biased region" description="Pro residues" evidence="8">
    <location>
        <begin position="475"/>
        <end position="484"/>
    </location>
</feature>
<dbReference type="InterPro" id="IPR011009">
    <property type="entry name" value="Kinase-like_dom_sf"/>
</dbReference>
<comment type="similarity">
    <text evidence="1">Belongs to the protein kinase superfamily. CMGC Ser/Thr protein kinase family. MNB/DYRK subfamily.</text>
</comment>
<keyword evidence="5" id="KW-0418">Kinase</keyword>
<accession>W2S454</accession>
<dbReference type="Gene3D" id="3.30.200.20">
    <property type="entry name" value="Phosphorylase Kinase, domain 1"/>
    <property type="match status" value="1"/>
</dbReference>
<keyword evidence="4 7" id="KW-0547">Nucleotide-binding</keyword>
<feature type="compositionally biased region" description="Low complexity" evidence="8">
    <location>
        <begin position="57"/>
        <end position="77"/>
    </location>
</feature>
<dbReference type="InterPro" id="IPR000719">
    <property type="entry name" value="Prot_kinase_dom"/>
</dbReference>
<keyword evidence="3" id="KW-0808">Transferase</keyword>
<keyword evidence="2" id="KW-0723">Serine/threonine-protein kinase</keyword>
<feature type="compositionally biased region" description="Low complexity" evidence="8">
    <location>
        <begin position="294"/>
        <end position="309"/>
    </location>
</feature>
<feature type="compositionally biased region" description="Polar residues" evidence="8">
    <location>
        <begin position="702"/>
        <end position="712"/>
    </location>
</feature>
<dbReference type="EMBL" id="KB822718">
    <property type="protein sequence ID" value="ETN43457.1"/>
    <property type="molecule type" value="Genomic_DNA"/>
</dbReference>
<dbReference type="VEuPathDB" id="FungiDB:HMPREF1541_02616"/>
<dbReference type="PROSITE" id="PS00108">
    <property type="entry name" value="PROTEIN_KINASE_ST"/>
    <property type="match status" value="1"/>
</dbReference>
<sequence length="1491" mass="163220">MPFRSNASAGSEGNGANKNTPSSTGRSRVTNVNNEGDHGGTDPEPIPATTTFRADPASAAQLASSTSTSSLHTFASAQRAVPPSAYHGQNDKQGAAARRRQSSIPKIPMGPRPMDFSTGKRSASNSAVPPNAVRGASAVASQDPYTHEFSINDISRFSFASIAPQHHQHHHHDREDLPEYDSFLEPTFNFDDFHDHITTSEPNLRDFPLPGGVRGKPVAEEPLLPNSQPSKQSTQGAIPIPTRKPSNSTQYTTPISRKASTASTTSRISNKSDSMQGQGNPTHQTQSILRGRRQSQFPPNAFNNPNASSTSGSKAPRKSVGPGTFVPPDTKPENVKRRPSVGGRKSSSDSKTGLSLRLATKKGDNATETKSPRALRAKSFISGKSLSSNDLLTPSRSPEGSRPTSSYAPSTPNRRSGTPGRTTTPGTSKRMSVMPNHASGLGARTISPTDARRLKRMSIVPPAPPLPHSRISQAPPTPTEPMPMRPRSTVQSPATGNRKSLTPSSSRTTPDPNRKSYSSGQSLSSATSYASSVRNSASLSARLSQNLNSSRLPTPKPRIDLSGAAPIDAEVPPVPAIPKAYESPSSEFDQPFFSARSSSLPPFDSPITGSPHVTNFETAMKALETPRAPSPSSRISPNLPIPEPELRQKPPPKNSKKSNPSLRLPPLTLLPLSTPTAAKIKAFKESRAEAADAPSTPPPLRNTKTPSTPMTASKASFFTRNHRAAEESIMRSSTSHHALRPDPLLSPQDESPSLPVFSFESGSVHDRGISPFVSSSLPKNDDLANYMRPNFNTELNRTVQPKSKPNGPRAPSFSVTPKMSSEPSPVEKSESESTGYLRKKLTKKRPDAKAEEKVVEQDVGKYDNMPPPKLPASATWSNNLSTASSPVLIQKPTTYLRSRRQTSDSSNTFHSQRQESIDSNITHVSGARPSMESVRSFMQHSNRSGSLSSAVPQQKPTPKAQPQPQPQPPTPVQEPPLDRDDMIAEDEMKKLASKRRDFESAARELDALRKRACPAKRMSANTASQLHNLNIFERGEIVDYPDIYFCGTPRSRKIVGDPANTATNFGYDDDRGDYNIVEGDHLAYRYEVVDLLGKGSFGQVVRCIDHKTGILVAVKIIRNKKRFHQQALVEVNILQKLKEWDPHKKHSVVSFDQSFYFRGHLCISTDLLGMNLYEFIKAHDFRGFSLKLIRRFTKQMLNSLILLQKHKVIHCDLKPENILLAHPVHSEIKVIDFGSSCFENEKVYTYIQSRFYRSPEVILGMSYGMPIDMWSIGCILAELFTGYPIFPGENEQEQLACIMEVFGPPEKHLIEKSSRKKLFFDSMGKPRLTVSSKGRRRRPSSKDLRQALKCDDEAFLDFITRCLRWDPARRMQPHEALRHEFVTGVKMTSASRRNLSSAVNSPIKRMNSTTAPNGTRPLPQPPSSTLKVVTSRQEPATSPSKSAPRRQSTATNLQTGAQRSSATLPRVATLAQQGRSRPDLATAAAQASLVK</sequence>
<feature type="region of interest" description="Disordered" evidence="8">
    <location>
        <begin position="623"/>
        <end position="670"/>
    </location>
</feature>
<feature type="compositionally biased region" description="Polar residues" evidence="8">
    <location>
        <begin position="1"/>
        <end position="34"/>
    </location>
</feature>
<dbReference type="Proteomes" id="UP000030752">
    <property type="component" value="Unassembled WGS sequence"/>
</dbReference>
<dbReference type="GO" id="GO:0005737">
    <property type="term" value="C:cytoplasm"/>
    <property type="evidence" value="ECO:0007669"/>
    <property type="project" value="TreeGrafter"/>
</dbReference>
<evidence type="ECO:0000313" key="10">
    <source>
        <dbReference type="EMBL" id="ETN43457.1"/>
    </source>
</evidence>
<dbReference type="PANTHER" id="PTHR24058">
    <property type="entry name" value="DUAL SPECIFICITY PROTEIN KINASE"/>
    <property type="match status" value="1"/>
</dbReference>
<evidence type="ECO:0000259" key="9">
    <source>
        <dbReference type="PROSITE" id="PS50011"/>
    </source>
</evidence>
<dbReference type="PROSITE" id="PS00107">
    <property type="entry name" value="PROTEIN_KINASE_ATP"/>
    <property type="match status" value="1"/>
</dbReference>
<feature type="region of interest" description="Disordered" evidence="8">
    <location>
        <begin position="1388"/>
        <end position="1491"/>
    </location>
</feature>
<feature type="compositionally biased region" description="Polar residues" evidence="8">
    <location>
        <begin position="874"/>
        <end position="896"/>
    </location>
</feature>
<feature type="region of interest" description="Disordered" evidence="8">
    <location>
        <begin position="684"/>
        <end position="712"/>
    </location>
</feature>
<dbReference type="GO" id="GO:0004674">
    <property type="term" value="F:protein serine/threonine kinase activity"/>
    <property type="evidence" value="ECO:0007669"/>
    <property type="project" value="UniProtKB-KW"/>
</dbReference>
<feature type="region of interest" description="Disordered" evidence="8">
    <location>
        <begin position="547"/>
        <end position="610"/>
    </location>
</feature>
<dbReference type="GeneID" id="19969955"/>
<feature type="region of interest" description="Disordered" evidence="8">
    <location>
        <begin position="1"/>
        <end position="135"/>
    </location>
</feature>
<dbReference type="SMART" id="SM00220">
    <property type="entry name" value="S_TKc"/>
    <property type="match status" value="1"/>
</dbReference>
<evidence type="ECO:0000256" key="5">
    <source>
        <dbReference type="ARBA" id="ARBA00022777"/>
    </source>
</evidence>
<dbReference type="PROSITE" id="PS50011">
    <property type="entry name" value="PROTEIN_KINASE_DOM"/>
    <property type="match status" value="1"/>
</dbReference>
<proteinExistence type="inferred from homology"/>
<gene>
    <name evidence="10" type="ORF">HMPREF1541_02616</name>
</gene>
<dbReference type="GO" id="GO:0005856">
    <property type="term" value="C:cytoskeleton"/>
    <property type="evidence" value="ECO:0007669"/>
    <property type="project" value="TreeGrafter"/>
</dbReference>
<keyword evidence="6 7" id="KW-0067">ATP-binding</keyword>
<dbReference type="eggNOG" id="KOG0667">
    <property type="taxonomic scope" value="Eukaryota"/>
</dbReference>
<feature type="compositionally biased region" description="Low complexity" evidence="8">
    <location>
        <begin position="255"/>
        <end position="269"/>
    </location>
</feature>
<feature type="compositionally biased region" description="Low complexity" evidence="8">
    <location>
        <begin position="411"/>
        <end position="428"/>
    </location>
</feature>
<dbReference type="InterPro" id="IPR017441">
    <property type="entry name" value="Protein_kinase_ATP_BS"/>
</dbReference>
<dbReference type="InterPro" id="IPR050494">
    <property type="entry name" value="Ser_Thr_dual-spec_kinase"/>
</dbReference>
<dbReference type="SUPFAM" id="SSF56112">
    <property type="entry name" value="Protein kinase-like (PK-like)"/>
    <property type="match status" value="1"/>
</dbReference>
<dbReference type="CDD" id="cd14210">
    <property type="entry name" value="PKc_DYRK"/>
    <property type="match status" value="1"/>
</dbReference>
<feature type="compositionally biased region" description="Basic and acidic residues" evidence="8">
    <location>
        <begin position="361"/>
        <end position="371"/>
    </location>
</feature>
<dbReference type="InParanoid" id="W2S454"/>
<feature type="compositionally biased region" description="Pro residues" evidence="8">
    <location>
        <begin position="639"/>
        <end position="653"/>
    </location>
</feature>
<organism evidence="10 11">
    <name type="scientific">Cyphellophora europaea (strain CBS 101466)</name>
    <name type="common">Phialophora europaea</name>
    <dbReference type="NCBI Taxonomy" id="1220924"/>
    <lineage>
        <taxon>Eukaryota</taxon>
        <taxon>Fungi</taxon>
        <taxon>Dikarya</taxon>
        <taxon>Ascomycota</taxon>
        <taxon>Pezizomycotina</taxon>
        <taxon>Eurotiomycetes</taxon>
        <taxon>Chaetothyriomycetidae</taxon>
        <taxon>Chaetothyriales</taxon>
        <taxon>Cyphellophoraceae</taxon>
        <taxon>Cyphellophora</taxon>
    </lineage>
</organism>
<evidence type="ECO:0000256" key="3">
    <source>
        <dbReference type="ARBA" id="ARBA00022679"/>
    </source>
</evidence>
<dbReference type="HOGENOM" id="CLU_000288_29_1_1"/>
<evidence type="ECO:0000256" key="1">
    <source>
        <dbReference type="ARBA" id="ARBA00008867"/>
    </source>
</evidence>
<dbReference type="PANTHER" id="PTHR24058:SF22">
    <property type="entry name" value="DUAL SPECIFICITY TYROSINE-PHOSPHORYLATION-REGULATED KINASE 4"/>
    <property type="match status" value="1"/>
</dbReference>
<name>W2S454_CYPE1</name>
<dbReference type="FunFam" id="1.10.510.10:FF:000112">
    <property type="entry name" value="Putative dual specificity tyrosine-phosphorylation-regulated kinase 2"/>
    <property type="match status" value="1"/>
</dbReference>
<feature type="compositionally biased region" description="Polar residues" evidence="8">
    <location>
        <begin position="794"/>
        <end position="803"/>
    </location>
</feature>
<feature type="region of interest" description="Disordered" evidence="8">
    <location>
        <begin position="794"/>
        <end position="978"/>
    </location>
</feature>
<evidence type="ECO:0000256" key="8">
    <source>
        <dbReference type="SAM" id="MobiDB-lite"/>
    </source>
</evidence>
<feature type="compositionally biased region" description="Polar residues" evidence="8">
    <location>
        <begin position="119"/>
        <end position="128"/>
    </location>
</feature>
<dbReference type="Pfam" id="PF00069">
    <property type="entry name" value="Pkinase"/>
    <property type="match status" value="1"/>
</dbReference>
<dbReference type="OrthoDB" id="9332038at2759"/>
<feature type="domain" description="Protein kinase" evidence="9">
    <location>
        <begin position="1086"/>
        <end position="1382"/>
    </location>
</feature>
<feature type="compositionally biased region" description="Basic and acidic residues" evidence="8">
    <location>
        <begin position="844"/>
        <end position="861"/>
    </location>
</feature>
<feature type="compositionally biased region" description="Polar residues" evidence="8">
    <location>
        <begin position="488"/>
        <end position="511"/>
    </location>
</feature>
<reference evidence="10 11" key="1">
    <citation type="submission" date="2013-03" db="EMBL/GenBank/DDBJ databases">
        <title>The Genome Sequence of Phialophora europaea CBS 101466.</title>
        <authorList>
            <consortium name="The Broad Institute Genomics Platform"/>
            <person name="Cuomo C."/>
            <person name="de Hoog S."/>
            <person name="Gorbushina A."/>
            <person name="Walker B."/>
            <person name="Young S.K."/>
            <person name="Zeng Q."/>
            <person name="Gargeya S."/>
            <person name="Fitzgerald M."/>
            <person name="Haas B."/>
            <person name="Abouelleil A."/>
            <person name="Allen A.W."/>
            <person name="Alvarado L."/>
            <person name="Arachchi H.M."/>
            <person name="Berlin A.M."/>
            <person name="Chapman S.B."/>
            <person name="Gainer-Dewar J."/>
            <person name="Goldberg J."/>
            <person name="Griggs A."/>
            <person name="Gujja S."/>
            <person name="Hansen M."/>
            <person name="Howarth C."/>
            <person name="Imamovic A."/>
            <person name="Ireland A."/>
            <person name="Larimer J."/>
            <person name="McCowan C."/>
            <person name="Murphy C."/>
            <person name="Pearson M."/>
            <person name="Poon T.W."/>
            <person name="Priest M."/>
            <person name="Roberts A."/>
            <person name="Saif S."/>
            <person name="Shea T."/>
            <person name="Sisk P."/>
            <person name="Sykes S."/>
            <person name="Wortman J."/>
            <person name="Nusbaum C."/>
            <person name="Birren B."/>
        </authorList>
    </citation>
    <scope>NUCLEOTIDE SEQUENCE [LARGE SCALE GENOMIC DNA]</scope>
    <source>
        <strain evidence="10 11">CBS 101466</strain>
    </source>
</reference>
<dbReference type="RefSeq" id="XP_008715193.1">
    <property type="nucleotide sequence ID" value="XM_008716971.1"/>
</dbReference>
<feature type="binding site" evidence="7">
    <location>
        <position position="1115"/>
    </location>
    <ligand>
        <name>ATP</name>
        <dbReference type="ChEBI" id="CHEBI:30616"/>
    </ligand>
</feature>
<evidence type="ECO:0000256" key="4">
    <source>
        <dbReference type="ARBA" id="ARBA00022741"/>
    </source>
</evidence>
<evidence type="ECO:0000256" key="6">
    <source>
        <dbReference type="ARBA" id="ARBA00022840"/>
    </source>
</evidence>
<feature type="compositionally biased region" description="Polar residues" evidence="8">
    <location>
        <begin position="225"/>
        <end position="236"/>
    </location>
</feature>
<feature type="compositionally biased region" description="Polar residues" evidence="8">
    <location>
        <begin position="1388"/>
        <end position="1413"/>
    </location>
</feature>
<feature type="compositionally biased region" description="Polar residues" evidence="8">
    <location>
        <begin position="271"/>
        <end position="288"/>
    </location>
</feature>
<feature type="compositionally biased region" description="Low complexity" evidence="8">
    <location>
        <begin position="626"/>
        <end position="637"/>
    </location>
</feature>
<feature type="compositionally biased region" description="Pro residues" evidence="8">
    <location>
        <begin position="959"/>
        <end position="974"/>
    </location>
</feature>
<feature type="compositionally biased region" description="Low complexity" evidence="8">
    <location>
        <begin position="657"/>
        <end position="670"/>
    </location>
</feature>
<dbReference type="Gene3D" id="1.10.510.10">
    <property type="entry name" value="Transferase(Phosphotransferase) domain 1"/>
    <property type="match status" value="1"/>
</dbReference>
<feature type="region of interest" description="Disordered" evidence="8">
    <location>
        <begin position="200"/>
        <end position="523"/>
    </location>
</feature>
<feature type="compositionally biased region" description="Polar residues" evidence="8">
    <location>
        <begin position="382"/>
        <end position="410"/>
    </location>
</feature>
<dbReference type="GO" id="GO:0005524">
    <property type="term" value="F:ATP binding"/>
    <property type="evidence" value="ECO:0007669"/>
    <property type="project" value="UniProtKB-UniRule"/>
</dbReference>
<feature type="region of interest" description="Disordered" evidence="8">
    <location>
        <begin position="731"/>
        <end position="753"/>
    </location>
</feature>
<evidence type="ECO:0000256" key="7">
    <source>
        <dbReference type="PROSITE-ProRule" id="PRU10141"/>
    </source>
</evidence>
<evidence type="ECO:0000256" key="2">
    <source>
        <dbReference type="ARBA" id="ARBA00022527"/>
    </source>
</evidence>
<feature type="compositionally biased region" description="Polar residues" evidence="8">
    <location>
        <begin position="244"/>
        <end position="254"/>
    </location>
</feature>
<dbReference type="STRING" id="1220924.W2S454"/>
<protein>
    <recommendedName>
        <fullName evidence="9">Protein kinase domain-containing protein</fullName>
    </recommendedName>
</protein>
<feature type="compositionally biased region" description="Polar residues" evidence="8">
    <location>
        <begin position="936"/>
        <end position="949"/>
    </location>
</feature>
<keyword evidence="11" id="KW-1185">Reference proteome</keyword>